<dbReference type="Gene3D" id="1.20.1250.20">
    <property type="entry name" value="MFS general substrate transporter like domains"/>
    <property type="match status" value="2"/>
</dbReference>
<keyword evidence="6 8" id="KW-0472">Membrane</keyword>
<feature type="transmembrane region" description="Helical" evidence="8">
    <location>
        <begin position="329"/>
        <end position="348"/>
    </location>
</feature>
<dbReference type="SUPFAM" id="SSF103473">
    <property type="entry name" value="MFS general substrate transporter"/>
    <property type="match status" value="1"/>
</dbReference>
<dbReference type="OrthoDB" id="8596007at2"/>
<dbReference type="PANTHER" id="PTHR11662:SF399">
    <property type="entry name" value="FI19708P1-RELATED"/>
    <property type="match status" value="1"/>
</dbReference>
<dbReference type="InterPro" id="IPR000849">
    <property type="entry name" value="Sugar_P_transporter"/>
</dbReference>
<evidence type="ECO:0000256" key="1">
    <source>
        <dbReference type="ARBA" id="ARBA00004651"/>
    </source>
</evidence>
<dbReference type="Pfam" id="PF07690">
    <property type="entry name" value="MFS_1"/>
    <property type="match status" value="1"/>
</dbReference>
<evidence type="ECO:0000256" key="6">
    <source>
        <dbReference type="ARBA" id="ARBA00023136"/>
    </source>
</evidence>
<proteinExistence type="inferred from homology"/>
<dbReference type="GO" id="GO:0022857">
    <property type="term" value="F:transmembrane transporter activity"/>
    <property type="evidence" value="ECO:0007669"/>
    <property type="project" value="InterPro"/>
</dbReference>
<dbReference type="FunFam" id="1.20.1250.20:FF:000010">
    <property type="entry name" value="Probable glucarate transporter"/>
    <property type="match status" value="1"/>
</dbReference>
<gene>
    <name evidence="10" type="ORF">E1956_38895</name>
</gene>
<dbReference type="PIRSF" id="PIRSF002808">
    <property type="entry name" value="Hexose_phosphate_transp"/>
    <property type="match status" value="1"/>
</dbReference>
<dbReference type="KEGG" id="ppai:E1956_38895"/>
<comment type="similarity">
    <text evidence="7">Belongs to the major facilitator superfamily. Phthalate permease family.</text>
</comment>
<feature type="transmembrane region" description="Helical" evidence="8">
    <location>
        <begin position="417"/>
        <end position="436"/>
    </location>
</feature>
<keyword evidence="3" id="KW-1003">Cell membrane</keyword>
<evidence type="ECO:0000256" key="4">
    <source>
        <dbReference type="ARBA" id="ARBA00022692"/>
    </source>
</evidence>
<dbReference type="NCBIfam" id="TIGR00893">
    <property type="entry name" value="2A0114"/>
    <property type="match status" value="1"/>
</dbReference>
<keyword evidence="4 8" id="KW-0812">Transmembrane</keyword>
<organism evidence="10 11">
    <name type="scientific">Paraburkholderia pallida</name>
    <dbReference type="NCBI Taxonomy" id="2547399"/>
    <lineage>
        <taxon>Bacteria</taxon>
        <taxon>Pseudomonadati</taxon>
        <taxon>Pseudomonadota</taxon>
        <taxon>Betaproteobacteria</taxon>
        <taxon>Burkholderiales</taxon>
        <taxon>Burkholderiaceae</taxon>
        <taxon>Paraburkholderia</taxon>
    </lineage>
</organism>
<accession>A0A4P7D7Q4</accession>
<feature type="domain" description="Major facilitator superfamily (MFS) profile" evidence="9">
    <location>
        <begin position="22"/>
        <end position="441"/>
    </location>
</feature>
<feature type="transmembrane region" description="Helical" evidence="8">
    <location>
        <begin position="88"/>
        <end position="106"/>
    </location>
</feature>
<evidence type="ECO:0000313" key="10">
    <source>
        <dbReference type="EMBL" id="QBR03140.1"/>
    </source>
</evidence>
<keyword evidence="2" id="KW-0813">Transport</keyword>
<feature type="transmembrane region" description="Helical" evidence="8">
    <location>
        <begin position="254"/>
        <end position="273"/>
    </location>
</feature>
<dbReference type="EMBL" id="CP038151">
    <property type="protein sequence ID" value="QBR03140.1"/>
    <property type="molecule type" value="Genomic_DNA"/>
</dbReference>
<feature type="transmembrane region" description="Helical" evidence="8">
    <location>
        <begin position="18"/>
        <end position="35"/>
    </location>
</feature>
<sequence>MPLSRTATPADVATRTKVRYLILALIFIITTLNYADRATLSVTGSAMRTEFGLDAIRMGYIFSAFSWAYVLSQVPAGWILDRFGARRVYAASIFFWSLFTLLQSAIGVLGGAAAAIAALFVLRFAMGVAESPAFPANAKVVASWFPTHERGTASAIFNSAQYFAAVVFTPLMAWVTHAYGWHHVYLMMGVGGLVLALVWLRVMKHPATHPHVNRQELEYIEQGGGLVYGHQPKARERSAGDGWQRVRQLLTNRMLMGVYLAQFCINVLTYFFLTWFPIYLVQARGMTILQAGMVASLPAVCGFLGGVLGGVISDALIRGGLSLTMARKVPIVAGMALSACIVGCNYVHSDWIVVALMSLAFFGKGVGALGWAVVADTAPKEAIGLSGSIFNMFGNAAGIVTPIVIGYLVAKTGSFDGALAFVGVNAVVTVLSYLVIVKEIKRVELV</sequence>
<comment type="subcellular location">
    <subcellularLocation>
        <location evidence="1">Cell membrane</location>
        <topology evidence="1">Multi-pass membrane protein</topology>
    </subcellularLocation>
</comment>
<keyword evidence="11" id="KW-1185">Reference proteome</keyword>
<dbReference type="InterPro" id="IPR011701">
    <property type="entry name" value="MFS"/>
</dbReference>
<reference evidence="10 11" key="1">
    <citation type="submission" date="2019-03" db="EMBL/GenBank/DDBJ databases">
        <title>Paraburkholderia sp. 7MH5, isolated from subtropical forest soil.</title>
        <authorList>
            <person name="Gao Z.-H."/>
            <person name="Qiu L.-H."/>
        </authorList>
    </citation>
    <scope>NUCLEOTIDE SEQUENCE [LARGE SCALE GENOMIC DNA]</scope>
    <source>
        <strain evidence="10 11">7MH5</strain>
    </source>
</reference>
<dbReference type="InterPro" id="IPR020846">
    <property type="entry name" value="MFS_dom"/>
</dbReference>
<feature type="transmembrane region" description="Helical" evidence="8">
    <location>
        <begin position="181"/>
        <end position="200"/>
    </location>
</feature>
<evidence type="ECO:0000256" key="7">
    <source>
        <dbReference type="ARBA" id="ARBA00038514"/>
    </source>
</evidence>
<dbReference type="InterPro" id="IPR050382">
    <property type="entry name" value="MFS_Na/Anion_cotransporter"/>
</dbReference>
<feature type="transmembrane region" description="Helical" evidence="8">
    <location>
        <begin position="293"/>
        <end position="317"/>
    </location>
</feature>
<keyword evidence="5 8" id="KW-1133">Transmembrane helix</keyword>
<feature type="transmembrane region" description="Helical" evidence="8">
    <location>
        <begin position="55"/>
        <end position="76"/>
    </location>
</feature>
<evidence type="ECO:0000256" key="8">
    <source>
        <dbReference type="SAM" id="Phobius"/>
    </source>
</evidence>
<evidence type="ECO:0000313" key="11">
    <source>
        <dbReference type="Proteomes" id="UP000295727"/>
    </source>
</evidence>
<dbReference type="RefSeq" id="WP_134758641.1">
    <property type="nucleotide sequence ID" value="NZ_CP038151.1"/>
</dbReference>
<dbReference type="PANTHER" id="PTHR11662">
    <property type="entry name" value="SOLUTE CARRIER FAMILY 17"/>
    <property type="match status" value="1"/>
</dbReference>
<dbReference type="AlphaFoldDB" id="A0A4P7D7Q4"/>
<name>A0A4P7D7Q4_9BURK</name>
<evidence type="ECO:0000256" key="2">
    <source>
        <dbReference type="ARBA" id="ARBA00022448"/>
    </source>
</evidence>
<evidence type="ECO:0000256" key="5">
    <source>
        <dbReference type="ARBA" id="ARBA00022989"/>
    </source>
</evidence>
<evidence type="ECO:0000256" key="3">
    <source>
        <dbReference type="ARBA" id="ARBA00022475"/>
    </source>
</evidence>
<dbReference type="InterPro" id="IPR036259">
    <property type="entry name" value="MFS_trans_sf"/>
</dbReference>
<feature type="transmembrane region" description="Helical" evidence="8">
    <location>
        <begin position="382"/>
        <end position="405"/>
    </location>
</feature>
<dbReference type="CDD" id="cd17319">
    <property type="entry name" value="MFS_ExuT_GudP_like"/>
    <property type="match status" value="1"/>
</dbReference>
<dbReference type="Proteomes" id="UP000295727">
    <property type="component" value="Chromosome 4"/>
</dbReference>
<evidence type="ECO:0000259" key="9">
    <source>
        <dbReference type="PROSITE" id="PS50850"/>
    </source>
</evidence>
<dbReference type="GO" id="GO:0005886">
    <property type="term" value="C:plasma membrane"/>
    <property type="evidence" value="ECO:0007669"/>
    <property type="project" value="UniProtKB-SubCell"/>
</dbReference>
<protein>
    <submittedName>
        <fullName evidence="10">MFS transporter</fullName>
    </submittedName>
</protein>
<feature type="transmembrane region" description="Helical" evidence="8">
    <location>
        <begin position="354"/>
        <end position="375"/>
    </location>
</feature>
<dbReference type="PROSITE" id="PS50850">
    <property type="entry name" value="MFS"/>
    <property type="match status" value="1"/>
</dbReference>